<reference evidence="10" key="1">
    <citation type="submission" date="2025-08" db="UniProtKB">
        <authorList>
            <consortium name="Ensembl"/>
        </authorList>
    </citation>
    <scope>IDENTIFICATION</scope>
</reference>
<dbReference type="InterPro" id="IPR050098">
    <property type="entry name" value="TFPI/VKTCI-like"/>
</dbReference>
<evidence type="ECO:0000259" key="9">
    <source>
        <dbReference type="PROSITE" id="PS50279"/>
    </source>
</evidence>
<feature type="domain" description="BPTI/Kunitz inhibitor" evidence="9">
    <location>
        <begin position="124"/>
        <end position="174"/>
    </location>
</feature>
<reference evidence="10" key="2">
    <citation type="submission" date="2025-09" db="UniProtKB">
        <authorList>
            <consortium name="Ensembl"/>
        </authorList>
    </citation>
    <scope>IDENTIFICATION</scope>
</reference>
<dbReference type="OrthoDB" id="5950222at2759"/>
<dbReference type="RefSeq" id="XP_044282929.1">
    <property type="nucleotide sequence ID" value="XM_044426994.1"/>
</dbReference>
<dbReference type="PANTHER" id="PTHR10083">
    <property type="entry name" value="KUNITZ-TYPE PROTEASE INHIBITOR-RELATED"/>
    <property type="match status" value="1"/>
</dbReference>
<dbReference type="Gene3D" id="4.10.410.10">
    <property type="entry name" value="Pancreatic trypsin inhibitor Kunitz domain"/>
    <property type="match status" value="3"/>
</dbReference>
<dbReference type="SUPFAM" id="SSF57362">
    <property type="entry name" value="BPTI-like"/>
    <property type="match status" value="3"/>
</dbReference>
<dbReference type="SMART" id="SM00131">
    <property type="entry name" value="KU"/>
    <property type="match status" value="3"/>
</dbReference>
<keyword evidence="4" id="KW-0722">Serine protease inhibitor</keyword>
<dbReference type="GO" id="GO:0004867">
    <property type="term" value="F:serine-type endopeptidase inhibitor activity"/>
    <property type="evidence" value="ECO:0007669"/>
    <property type="project" value="UniProtKB-KW"/>
</dbReference>
<evidence type="ECO:0000256" key="8">
    <source>
        <dbReference type="SAM" id="SignalP"/>
    </source>
</evidence>
<dbReference type="FunFam" id="4.10.410.10:FF:000004">
    <property type="entry name" value="Tissue factor pathway inhibitor"/>
    <property type="match status" value="2"/>
</dbReference>
<organism evidence="10 11">
    <name type="scientific">Varanus komodoensis</name>
    <name type="common">Komodo dragon</name>
    <dbReference type="NCBI Taxonomy" id="61221"/>
    <lineage>
        <taxon>Eukaryota</taxon>
        <taxon>Metazoa</taxon>
        <taxon>Chordata</taxon>
        <taxon>Craniata</taxon>
        <taxon>Vertebrata</taxon>
        <taxon>Euteleostomi</taxon>
        <taxon>Lepidosauria</taxon>
        <taxon>Squamata</taxon>
        <taxon>Bifurcata</taxon>
        <taxon>Unidentata</taxon>
        <taxon>Episquamata</taxon>
        <taxon>Toxicofera</taxon>
        <taxon>Anguimorpha</taxon>
        <taxon>Paleoanguimorpha</taxon>
        <taxon>Varanoidea</taxon>
        <taxon>Varanidae</taxon>
        <taxon>Varanus</taxon>
    </lineage>
</organism>
<evidence type="ECO:0000313" key="11">
    <source>
        <dbReference type="Proteomes" id="UP000694545"/>
    </source>
</evidence>
<dbReference type="Pfam" id="PF00014">
    <property type="entry name" value="Kunitz_BPTI"/>
    <property type="match status" value="3"/>
</dbReference>
<gene>
    <name evidence="10" type="primary">TFPI</name>
</gene>
<dbReference type="Proteomes" id="UP000694545">
    <property type="component" value="Unplaced"/>
</dbReference>
<sequence length="329" mass="37362">MRMDAFVSAIGCILFSLVAFQVTAAPQDEEENEDFIVHVLPPLKLGLPICAFKADSGPCKAINNRYHFNIQTRQCEMFNYGGCEGNANNFQTLEECQEKCIVPDFPETRKRTKFKTGIERPSYCLLESQPGICRALFSRYFYNKETQMCENFFYSGCLGNRNNFLSLKECQDTCQGSFPSGNSWQTENDSLPFGETNNSAPVAKRVTSANSLQTKEDSVLLSIKNNSSPVVKQESPLLPSLCVMPMDKGLCRASEKRFFYNYNTRKCYPFSYTGCGGNENNFTTRKACMKMCKKGFIKKQGQKGIMKIRRKRKKQPVKETNQRIVIEAI</sequence>
<dbReference type="GeneID" id="123021824"/>
<keyword evidence="8" id="KW-0732">Signal</keyword>
<name>A0A8D2IYJ1_VARKO</name>
<evidence type="ECO:0000313" key="10">
    <source>
        <dbReference type="Ensembl" id="ENSVKKP00000003937.1"/>
    </source>
</evidence>
<keyword evidence="6" id="KW-1015">Disulfide bond</keyword>
<dbReference type="InterPro" id="IPR020901">
    <property type="entry name" value="Prtase_inh_Kunz-CS"/>
</dbReference>
<keyword evidence="7" id="KW-0325">Glycoprotein</keyword>
<protein>
    <submittedName>
        <fullName evidence="10">Tissue factor pathway inhibitor</fullName>
    </submittedName>
</protein>
<dbReference type="KEGG" id="vko:123021824"/>
<accession>A0A8D2IYJ1</accession>
<keyword evidence="5" id="KW-0094">Blood coagulation</keyword>
<dbReference type="InterPro" id="IPR036880">
    <property type="entry name" value="Kunitz_BPTI_sf"/>
</dbReference>
<evidence type="ECO:0000256" key="6">
    <source>
        <dbReference type="ARBA" id="ARBA00023157"/>
    </source>
</evidence>
<dbReference type="PROSITE" id="PS00280">
    <property type="entry name" value="BPTI_KUNITZ_1"/>
    <property type="match status" value="3"/>
</dbReference>
<dbReference type="PANTHER" id="PTHR10083:SF374">
    <property type="entry name" value="BPTI_KUNITZ INHIBITOR DOMAIN-CONTAINING PROTEIN"/>
    <property type="match status" value="1"/>
</dbReference>
<dbReference type="RefSeq" id="XP_044282931.1">
    <property type="nucleotide sequence ID" value="XM_044426996.1"/>
</dbReference>
<feature type="domain" description="BPTI/Kunitz inhibitor" evidence="9">
    <location>
        <begin position="242"/>
        <end position="292"/>
    </location>
</feature>
<keyword evidence="2" id="KW-0356">Hemostasis</keyword>
<evidence type="ECO:0000256" key="5">
    <source>
        <dbReference type="ARBA" id="ARBA00023084"/>
    </source>
</evidence>
<evidence type="ECO:0000256" key="3">
    <source>
        <dbReference type="ARBA" id="ARBA00022737"/>
    </source>
</evidence>
<feature type="signal peptide" evidence="8">
    <location>
        <begin position="1"/>
        <end position="24"/>
    </location>
</feature>
<proteinExistence type="predicted"/>
<feature type="chain" id="PRO_5034830884" evidence="8">
    <location>
        <begin position="25"/>
        <end position="329"/>
    </location>
</feature>
<evidence type="ECO:0000256" key="2">
    <source>
        <dbReference type="ARBA" id="ARBA00022696"/>
    </source>
</evidence>
<dbReference type="OMA" id="CHISKRE"/>
<dbReference type="GO" id="GO:0005576">
    <property type="term" value="C:extracellular region"/>
    <property type="evidence" value="ECO:0007669"/>
    <property type="project" value="InterPro"/>
</dbReference>
<keyword evidence="1" id="KW-0646">Protease inhibitor</keyword>
<dbReference type="GO" id="GO:0007596">
    <property type="term" value="P:blood coagulation"/>
    <property type="evidence" value="ECO:0007669"/>
    <property type="project" value="UniProtKB-KW"/>
</dbReference>
<keyword evidence="11" id="KW-1185">Reference proteome</keyword>
<dbReference type="PIRSF" id="PIRSF001620">
    <property type="entry name" value="TFPI"/>
    <property type="match status" value="1"/>
</dbReference>
<dbReference type="InterPro" id="IPR002223">
    <property type="entry name" value="Kunitz_BPTI"/>
</dbReference>
<evidence type="ECO:0000256" key="4">
    <source>
        <dbReference type="ARBA" id="ARBA00022900"/>
    </source>
</evidence>
<evidence type="ECO:0000256" key="1">
    <source>
        <dbReference type="ARBA" id="ARBA00022690"/>
    </source>
</evidence>
<dbReference type="PRINTS" id="PR00759">
    <property type="entry name" value="BASICPTASE"/>
</dbReference>
<dbReference type="CDD" id="cd22614">
    <property type="entry name" value="Kunitz_TFPI1_2-like"/>
    <property type="match status" value="1"/>
</dbReference>
<keyword evidence="3" id="KW-0677">Repeat</keyword>
<dbReference type="InterPro" id="IPR008296">
    <property type="entry name" value="TFPI-like"/>
</dbReference>
<dbReference type="AlphaFoldDB" id="A0A8D2IYJ1"/>
<dbReference type="CTD" id="7035"/>
<evidence type="ECO:0000256" key="7">
    <source>
        <dbReference type="ARBA" id="ARBA00023180"/>
    </source>
</evidence>
<dbReference type="PROSITE" id="PS50279">
    <property type="entry name" value="BPTI_KUNITZ_2"/>
    <property type="match status" value="3"/>
</dbReference>
<dbReference type="CDD" id="cd22615">
    <property type="entry name" value="Kunitz_TFPI1_TFPI2_3-like"/>
    <property type="match status" value="1"/>
</dbReference>
<dbReference type="Ensembl" id="ENSVKKT00000004045.1">
    <property type="protein sequence ID" value="ENSVKKP00000003937.1"/>
    <property type="gene ID" value="ENSVKKG00000002963.1"/>
</dbReference>
<feature type="domain" description="BPTI/Kunitz inhibitor" evidence="9">
    <location>
        <begin position="50"/>
        <end position="100"/>
    </location>
</feature>
<dbReference type="CDD" id="cd22613">
    <property type="entry name" value="Kunitz_TFPI1_1-like"/>
    <property type="match status" value="1"/>
</dbReference>